<accession>A0A9D4M6P9</accession>
<protein>
    <submittedName>
        <fullName evidence="1">Uncharacterized protein</fullName>
    </submittedName>
</protein>
<organism evidence="1 2">
    <name type="scientific">Dreissena polymorpha</name>
    <name type="common">Zebra mussel</name>
    <name type="synonym">Mytilus polymorpha</name>
    <dbReference type="NCBI Taxonomy" id="45954"/>
    <lineage>
        <taxon>Eukaryota</taxon>
        <taxon>Metazoa</taxon>
        <taxon>Spiralia</taxon>
        <taxon>Lophotrochozoa</taxon>
        <taxon>Mollusca</taxon>
        <taxon>Bivalvia</taxon>
        <taxon>Autobranchia</taxon>
        <taxon>Heteroconchia</taxon>
        <taxon>Euheterodonta</taxon>
        <taxon>Imparidentia</taxon>
        <taxon>Neoheterodontei</taxon>
        <taxon>Myida</taxon>
        <taxon>Dreissenoidea</taxon>
        <taxon>Dreissenidae</taxon>
        <taxon>Dreissena</taxon>
    </lineage>
</organism>
<dbReference type="Proteomes" id="UP000828390">
    <property type="component" value="Unassembled WGS sequence"/>
</dbReference>
<gene>
    <name evidence="1" type="ORF">DPMN_033794</name>
</gene>
<evidence type="ECO:0000313" key="1">
    <source>
        <dbReference type="EMBL" id="KAH3870606.1"/>
    </source>
</evidence>
<reference evidence="1" key="2">
    <citation type="submission" date="2020-11" db="EMBL/GenBank/DDBJ databases">
        <authorList>
            <person name="McCartney M.A."/>
            <person name="Auch B."/>
            <person name="Kono T."/>
            <person name="Mallez S."/>
            <person name="Becker A."/>
            <person name="Gohl D.M."/>
            <person name="Silverstein K.A.T."/>
            <person name="Koren S."/>
            <person name="Bechman K.B."/>
            <person name="Herman A."/>
            <person name="Abrahante J.E."/>
            <person name="Garbe J."/>
        </authorList>
    </citation>
    <scope>NUCLEOTIDE SEQUENCE</scope>
    <source>
        <strain evidence="1">Duluth1</strain>
        <tissue evidence="1">Whole animal</tissue>
    </source>
</reference>
<keyword evidence="2" id="KW-1185">Reference proteome</keyword>
<dbReference type="EMBL" id="JAIWYP010000002">
    <property type="protein sequence ID" value="KAH3870606.1"/>
    <property type="molecule type" value="Genomic_DNA"/>
</dbReference>
<evidence type="ECO:0000313" key="2">
    <source>
        <dbReference type="Proteomes" id="UP000828390"/>
    </source>
</evidence>
<comment type="caution">
    <text evidence="1">The sequence shown here is derived from an EMBL/GenBank/DDBJ whole genome shotgun (WGS) entry which is preliminary data.</text>
</comment>
<dbReference type="AlphaFoldDB" id="A0A9D4M6P9"/>
<name>A0A9D4M6P9_DREPO</name>
<proteinExistence type="predicted"/>
<sequence length="75" mass="8719">MVVRTWNDPRLARIILDGVENDFDKVMFPNKTYKAGESKYTYVKAKNTSRAKRKTAVSPSLFNMSYNSLPFTPRR</sequence>
<reference evidence="1" key="1">
    <citation type="journal article" date="2019" name="bioRxiv">
        <title>The Genome of the Zebra Mussel, Dreissena polymorpha: A Resource for Invasive Species Research.</title>
        <authorList>
            <person name="McCartney M.A."/>
            <person name="Auch B."/>
            <person name="Kono T."/>
            <person name="Mallez S."/>
            <person name="Zhang Y."/>
            <person name="Obille A."/>
            <person name="Becker A."/>
            <person name="Abrahante J.E."/>
            <person name="Garbe J."/>
            <person name="Badalamenti J.P."/>
            <person name="Herman A."/>
            <person name="Mangelson H."/>
            <person name="Liachko I."/>
            <person name="Sullivan S."/>
            <person name="Sone E.D."/>
            <person name="Koren S."/>
            <person name="Silverstein K.A.T."/>
            <person name="Beckman K.B."/>
            <person name="Gohl D.M."/>
        </authorList>
    </citation>
    <scope>NUCLEOTIDE SEQUENCE</scope>
    <source>
        <strain evidence="1">Duluth1</strain>
        <tissue evidence="1">Whole animal</tissue>
    </source>
</reference>